<dbReference type="AlphaFoldDB" id="A0A653DFA7"/>
<keyword evidence="2" id="KW-1185">Reference proteome</keyword>
<evidence type="ECO:0000313" key="2">
    <source>
        <dbReference type="Proteomes" id="UP000410492"/>
    </source>
</evidence>
<protein>
    <submittedName>
        <fullName evidence="1">Uncharacterized protein</fullName>
    </submittedName>
</protein>
<proteinExistence type="predicted"/>
<evidence type="ECO:0000313" key="1">
    <source>
        <dbReference type="EMBL" id="VEN58882.1"/>
    </source>
</evidence>
<gene>
    <name evidence="1" type="ORF">CALMAC_LOCUS17114</name>
</gene>
<name>A0A653DFA7_CALMS</name>
<organism evidence="1 2">
    <name type="scientific">Callosobruchus maculatus</name>
    <name type="common">Southern cowpea weevil</name>
    <name type="synonym">Pulse bruchid</name>
    <dbReference type="NCBI Taxonomy" id="64391"/>
    <lineage>
        <taxon>Eukaryota</taxon>
        <taxon>Metazoa</taxon>
        <taxon>Ecdysozoa</taxon>
        <taxon>Arthropoda</taxon>
        <taxon>Hexapoda</taxon>
        <taxon>Insecta</taxon>
        <taxon>Pterygota</taxon>
        <taxon>Neoptera</taxon>
        <taxon>Endopterygota</taxon>
        <taxon>Coleoptera</taxon>
        <taxon>Polyphaga</taxon>
        <taxon>Cucujiformia</taxon>
        <taxon>Chrysomeloidea</taxon>
        <taxon>Chrysomelidae</taxon>
        <taxon>Bruchinae</taxon>
        <taxon>Bruchini</taxon>
        <taxon>Callosobruchus</taxon>
    </lineage>
</organism>
<accession>A0A653DFA7</accession>
<dbReference type="Proteomes" id="UP000410492">
    <property type="component" value="Unassembled WGS sequence"/>
</dbReference>
<dbReference type="EMBL" id="CAACVG010011803">
    <property type="protein sequence ID" value="VEN58882.1"/>
    <property type="molecule type" value="Genomic_DNA"/>
</dbReference>
<reference evidence="1 2" key="1">
    <citation type="submission" date="2019-01" db="EMBL/GenBank/DDBJ databases">
        <authorList>
            <person name="Sayadi A."/>
        </authorList>
    </citation>
    <scope>NUCLEOTIDE SEQUENCE [LARGE SCALE GENOMIC DNA]</scope>
</reference>
<sequence>MLGFRLIIFVRVHFTGLKSLHQYQQIIKLRKSDFLREIKPSIANSSLFLVFLGCTISWCHIIRRILKETGILCVDDFSFWLSIQENI</sequence>